<organism evidence="2 3">
    <name type="scientific">Colocasia esculenta</name>
    <name type="common">Wild taro</name>
    <name type="synonym">Arum esculentum</name>
    <dbReference type="NCBI Taxonomy" id="4460"/>
    <lineage>
        <taxon>Eukaryota</taxon>
        <taxon>Viridiplantae</taxon>
        <taxon>Streptophyta</taxon>
        <taxon>Embryophyta</taxon>
        <taxon>Tracheophyta</taxon>
        <taxon>Spermatophyta</taxon>
        <taxon>Magnoliopsida</taxon>
        <taxon>Liliopsida</taxon>
        <taxon>Araceae</taxon>
        <taxon>Aroideae</taxon>
        <taxon>Colocasieae</taxon>
        <taxon>Colocasia</taxon>
    </lineage>
</organism>
<protein>
    <recommendedName>
        <fullName evidence="4">Secreted protein</fullName>
    </recommendedName>
</protein>
<gene>
    <name evidence="2" type="ORF">Taro_023226</name>
</gene>
<dbReference type="EMBL" id="NMUH01001259">
    <property type="protein sequence ID" value="MQL90632.1"/>
    <property type="molecule type" value="Genomic_DNA"/>
</dbReference>
<evidence type="ECO:0008006" key="4">
    <source>
        <dbReference type="Google" id="ProtNLM"/>
    </source>
</evidence>
<accession>A0A843UWT7</accession>
<dbReference type="Proteomes" id="UP000652761">
    <property type="component" value="Unassembled WGS sequence"/>
</dbReference>
<reference evidence="2" key="1">
    <citation type="submission" date="2017-07" db="EMBL/GenBank/DDBJ databases">
        <title>Taro Niue Genome Assembly and Annotation.</title>
        <authorList>
            <person name="Atibalentja N."/>
            <person name="Keating K."/>
            <person name="Fields C.J."/>
        </authorList>
    </citation>
    <scope>NUCLEOTIDE SEQUENCE</scope>
    <source>
        <strain evidence="2">Niue_2</strain>
        <tissue evidence="2">Leaf</tissue>
    </source>
</reference>
<keyword evidence="3" id="KW-1185">Reference proteome</keyword>
<proteinExistence type="predicted"/>
<evidence type="ECO:0000256" key="1">
    <source>
        <dbReference type="SAM" id="SignalP"/>
    </source>
</evidence>
<feature type="signal peptide" evidence="1">
    <location>
        <begin position="1"/>
        <end position="15"/>
    </location>
</feature>
<dbReference type="AlphaFoldDB" id="A0A843UWT7"/>
<keyword evidence="1" id="KW-0732">Signal</keyword>
<name>A0A843UWT7_COLES</name>
<comment type="caution">
    <text evidence="2">The sequence shown here is derived from an EMBL/GenBank/DDBJ whole genome shotgun (WGS) entry which is preliminary data.</text>
</comment>
<evidence type="ECO:0000313" key="3">
    <source>
        <dbReference type="Proteomes" id="UP000652761"/>
    </source>
</evidence>
<sequence length="65" mass="7144">MLVLLASSVCLMAFALRGYDVKKKRCSFAACSVIFLREWNPPAAAKKVEVSEKVKKAKKGGIVKE</sequence>
<evidence type="ECO:0000313" key="2">
    <source>
        <dbReference type="EMBL" id="MQL90632.1"/>
    </source>
</evidence>
<feature type="chain" id="PRO_5032290851" description="Secreted protein" evidence="1">
    <location>
        <begin position="16"/>
        <end position="65"/>
    </location>
</feature>